<evidence type="ECO:0000256" key="3">
    <source>
        <dbReference type="ARBA" id="ARBA00022989"/>
    </source>
</evidence>
<evidence type="ECO:0000256" key="1">
    <source>
        <dbReference type="ARBA" id="ARBA00004141"/>
    </source>
</evidence>
<evidence type="ECO:0000256" key="2">
    <source>
        <dbReference type="ARBA" id="ARBA00022692"/>
    </source>
</evidence>
<reference evidence="7 8" key="1">
    <citation type="submission" date="2024-03" db="EMBL/GenBank/DDBJ databases">
        <title>Aureococcus anophagefferens CCMP1851 and Kratosvirus quantuckense: Draft genome of a second virus-susceptible host strain in the model system.</title>
        <authorList>
            <person name="Chase E."/>
            <person name="Truchon A.R."/>
            <person name="Schepens W."/>
            <person name="Wilhelm S.W."/>
        </authorList>
    </citation>
    <scope>NUCLEOTIDE SEQUENCE [LARGE SCALE GENOMIC DNA]</scope>
    <source>
        <strain evidence="7 8">CCMP1851</strain>
    </source>
</reference>
<evidence type="ECO:0000256" key="4">
    <source>
        <dbReference type="ARBA" id="ARBA00023136"/>
    </source>
</evidence>
<feature type="transmembrane region" description="Helical" evidence="5">
    <location>
        <begin position="228"/>
        <end position="249"/>
    </location>
</feature>
<comment type="caution">
    <text evidence="7">The sequence shown here is derived from an EMBL/GenBank/DDBJ whole genome shotgun (WGS) entry which is preliminary data.</text>
</comment>
<keyword evidence="4 5" id="KW-0472">Membrane</keyword>
<dbReference type="EMBL" id="JBBJCI010000230">
    <property type="protein sequence ID" value="KAK7238349.1"/>
    <property type="molecule type" value="Genomic_DNA"/>
</dbReference>
<organism evidence="7 8">
    <name type="scientific">Aureococcus anophagefferens</name>
    <name type="common">Harmful bloom alga</name>
    <dbReference type="NCBI Taxonomy" id="44056"/>
    <lineage>
        <taxon>Eukaryota</taxon>
        <taxon>Sar</taxon>
        <taxon>Stramenopiles</taxon>
        <taxon>Ochrophyta</taxon>
        <taxon>Pelagophyceae</taxon>
        <taxon>Pelagomonadales</taxon>
        <taxon>Pelagomonadaceae</taxon>
        <taxon>Aureococcus</taxon>
    </lineage>
</organism>
<feature type="transmembrane region" description="Helical" evidence="5">
    <location>
        <begin position="269"/>
        <end position="291"/>
    </location>
</feature>
<feature type="transmembrane region" description="Helical" evidence="5">
    <location>
        <begin position="98"/>
        <end position="115"/>
    </location>
</feature>
<proteinExistence type="predicted"/>
<sequence length="312" mass="35110">MGLFGKRAPAVDPDAHIGKTSAEILALPQLQIQFACIVLVHVLAYVAFSRKDSYFHSRPNIIAHYIPRGSGARALRARAPPPSLAARCRSTRARSRRFLLSFIWMASYGDYLWLFDEALADPGFDRIWGYHGGAEKIVISMLAIQSYDVPVSLIVPDLRQITFVLHHAVVLTLAWIAMRYQAFYFYGVYFLGVIESSSPFLAAVDAFRDFPKLAERWPNTNEACRITFAVVFYIVRIVGWVPVSKMFWLDALSLLEEGAALHTMPRWVPAFWLLTHAGLSCLQAWWGFLILKALWALVTGDESARANEAKSA</sequence>
<dbReference type="InterPro" id="IPR006634">
    <property type="entry name" value="TLC-dom"/>
</dbReference>
<feature type="transmembrane region" description="Helical" evidence="5">
    <location>
        <begin position="184"/>
        <end position="207"/>
    </location>
</feature>
<dbReference type="InterPro" id="IPR050846">
    <property type="entry name" value="TLCD"/>
</dbReference>
<evidence type="ECO:0000259" key="6">
    <source>
        <dbReference type="SMART" id="SM00724"/>
    </source>
</evidence>
<keyword evidence="8" id="KW-1185">Reference proteome</keyword>
<dbReference type="PANTHER" id="PTHR13439">
    <property type="entry name" value="CT120 PROTEIN"/>
    <property type="match status" value="1"/>
</dbReference>
<feature type="transmembrane region" description="Helical" evidence="5">
    <location>
        <begin position="30"/>
        <end position="48"/>
    </location>
</feature>
<dbReference type="Proteomes" id="UP001363151">
    <property type="component" value="Unassembled WGS sequence"/>
</dbReference>
<evidence type="ECO:0000256" key="5">
    <source>
        <dbReference type="SAM" id="Phobius"/>
    </source>
</evidence>
<keyword evidence="3 5" id="KW-1133">Transmembrane helix</keyword>
<feature type="domain" description="TLC" evidence="6">
    <location>
        <begin position="86"/>
        <end position="299"/>
    </location>
</feature>
<dbReference type="SMART" id="SM00724">
    <property type="entry name" value="TLC"/>
    <property type="match status" value="1"/>
</dbReference>
<name>A0ABR1FTJ9_AURAN</name>
<comment type="subcellular location">
    <subcellularLocation>
        <location evidence="1">Membrane</location>
        <topology evidence="1">Multi-pass membrane protein</topology>
    </subcellularLocation>
</comment>
<evidence type="ECO:0000313" key="8">
    <source>
        <dbReference type="Proteomes" id="UP001363151"/>
    </source>
</evidence>
<evidence type="ECO:0000313" key="7">
    <source>
        <dbReference type="EMBL" id="KAK7238349.1"/>
    </source>
</evidence>
<gene>
    <name evidence="7" type="ORF">SO694_0002316</name>
</gene>
<accession>A0ABR1FTJ9</accession>
<dbReference type="Pfam" id="PF03798">
    <property type="entry name" value="TRAM_LAG1_CLN8"/>
    <property type="match status" value="1"/>
</dbReference>
<protein>
    <recommendedName>
        <fullName evidence="6">TLC domain-containing protein</fullName>
    </recommendedName>
</protein>
<keyword evidence="2 5" id="KW-0812">Transmembrane</keyword>